<organism evidence="3 4">
    <name type="scientific">Clostridium neonatale</name>
    <dbReference type="NCBI Taxonomy" id="137838"/>
    <lineage>
        <taxon>Bacteria</taxon>
        <taxon>Bacillati</taxon>
        <taxon>Bacillota</taxon>
        <taxon>Clostridia</taxon>
        <taxon>Eubacteriales</taxon>
        <taxon>Clostridiaceae</taxon>
        <taxon>Clostridium</taxon>
    </lineage>
</organism>
<evidence type="ECO:0000259" key="2">
    <source>
        <dbReference type="Pfam" id="PF18994"/>
    </source>
</evidence>
<evidence type="ECO:0000313" key="4">
    <source>
        <dbReference type="Proteomes" id="UP000220840"/>
    </source>
</evidence>
<dbReference type="RefSeq" id="WP_058293889.1">
    <property type="nucleotide sequence ID" value="NZ_LN890327.1"/>
</dbReference>
<comment type="caution">
    <text evidence="3">The sequence shown here is derived from an EMBL/GenBank/DDBJ whole genome shotgun (WGS) entry which is preliminary data.</text>
</comment>
<name>A0A2A7MC37_9CLOT</name>
<dbReference type="Proteomes" id="UP000220840">
    <property type="component" value="Unassembled WGS sequence"/>
</dbReference>
<dbReference type="InterPro" id="IPR044051">
    <property type="entry name" value="Prophage_tail_N"/>
</dbReference>
<evidence type="ECO:0008006" key="5">
    <source>
        <dbReference type="Google" id="ProtNLM"/>
    </source>
</evidence>
<proteinExistence type="predicted"/>
<protein>
    <recommendedName>
        <fullName evidence="5">Prophage endopeptidase tail</fullName>
    </recommendedName>
</protein>
<feature type="domain" description="Tail spike" evidence="1">
    <location>
        <begin position="90"/>
        <end position="326"/>
    </location>
</feature>
<gene>
    <name evidence="3" type="ORF">CQ394_17755</name>
</gene>
<dbReference type="NCBIfam" id="TIGR01665">
    <property type="entry name" value="put_anti_recept"/>
    <property type="match status" value="1"/>
</dbReference>
<dbReference type="STRING" id="137838.GCA_001458595_00968"/>
<accession>A0A2A7MC37</accession>
<dbReference type="AlphaFoldDB" id="A0A2A7MC37"/>
<dbReference type="Pfam" id="PF06605">
    <property type="entry name" value="Prophage_tail"/>
    <property type="match status" value="1"/>
</dbReference>
<feature type="domain" description="Prophage endopeptidase tail N-terminal" evidence="2">
    <location>
        <begin position="29"/>
        <end position="88"/>
    </location>
</feature>
<reference evidence="3 4" key="1">
    <citation type="submission" date="2017-10" db="EMBL/GenBank/DDBJ databases">
        <title>Effective Description of Clostridium neonatale sp. nov. linked to necrotizing enterocolitis in neonates and a clarification of species assignable to the genus Clostridium (Prazmowski 1880) emend. Lawson and Rainey 2016.</title>
        <authorList>
            <person name="Bernard K."/>
            <person name="Burdz T."/>
            <person name="Wiebe D."/>
            <person name="Balcewich B."/>
            <person name="Alfa M."/>
            <person name="Bernier A.-M."/>
        </authorList>
    </citation>
    <scope>NUCLEOTIDE SEQUENCE [LARGE SCALE GENOMIC DNA]</scope>
    <source>
        <strain evidence="3 4">LCDC99A005</strain>
    </source>
</reference>
<evidence type="ECO:0000313" key="3">
    <source>
        <dbReference type="EMBL" id="PEG29216.1"/>
    </source>
</evidence>
<evidence type="ECO:0000259" key="1">
    <source>
        <dbReference type="Pfam" id="PF06605"/>
    </source>
</evidence>
<sequence length="549" mass="61953">MICIYDKKTIKGNFDNNGLGVLNELIVGEVTEELNGQYYLEIEYPANSKKSIYFKEFNIIKADEQLFRIYKVEKVQDIDKRIKVYANHIYYDLANYFIEDERPTNASVKTAMQKAMISDLPTIYTVDSDIIIANTLYMVEMSPAEAMFKIIDRWGQGELIRDNYDIKILKQRGKDNGVLIKYGKNINGLKITIDTTNVVTKLYPKGANGIKLTEKYINVLNWDSDLYPPFPIIKKVELKEAADEVTLRKMASELAETIGLSSINIQVDFIELSKSNEYSKFKDLEKVNIGDIVTVRHREFNIDVKVKVIKVKKDLLTGINTKVELGQPLGNFLKSIDPSAIIKTATDELGNQVAKVLTSMMYYANPIILNISTTEIQPMYLGVSAVANTNLSLNLAISCNASSECTLTIKIELDNVEIVFKPKQKLKQGDNVIGIPLGIPQVNQGAHYVGIYLKVDTGTVTIPIYNMQCMIDGRNLQGGLSAEPAHAECFEKIEIIDINKLYINKVNHYFRDINLQETSTKLFTSSIGFDTTEIIGEKEIFTEVNITME</sequence>
<dbReference type="InterPro" id="IPR007119">
    <property type="entry name" value="Phage_tail_spike_N"/>
</dbReference>
<keyword evidence="4" id="KW-1185">Reference proteome</keyword>
<dbReference type="InterPro" id="IPR010572">
    <property type="entry name" value="Tail_dom"/>
</dbReference>
<dbReference type="EMBL" id="PDCJ01000004">
    <property type="protein sequence ID" value="PEG29216.1"/>
    <property type="molecule type" value="Genomic_DNA"/>
</dbReference>
<dbReference type="Pfam" id="PF18994">
    <property type="entry name" value="Prophage_tailD1"/>
    <property type="match status" value="1"/>
</dbReference>
<dbReference type="OrthoDB" id="4387735at2"/>